<dbReference type="PANTHER" id="PTHR12941:SF10">
    <property type="entry name" value="ER MEMBRANE PROTEIN COMPLEX SUBUNIT 8_9 HOMOLOG"/>
    <property type="match status" value="1"/>
</dbReference>
<proteinExistence type="inferred from homology"/>
<evidence type="ECO:0000313" key="4">
    <source>
        <dbReference type="Proteomes" id="UP000549394"/>
    </source>
</evidence>
<dbReference type="EMBL" id="CAJFCJ010000006">
    <property type="protein sequence ID" value="CAD5115151.1"/>
    <property type="molecule type" value="Genomic_DNA"/>
</dbReference>
<sequence length="219" mass="25357">MAEPDLTFTIQAYFKMVLHAAKYPHSLINGVLIADKGNTKQRKIVDCVPLFHIHPQLSPMLEVALTQIEGYCKRHNYTMYGYYQANELASNPTLNPLATKIASKIRENNENEGILVMLNYSAIEPIDFDKNEMIDVYTCSNGQDWKKKNENRSGWIEKEKDKVKLSTIFNSLIDLNATKWLIDFDNHLDNCELNWKNTIINDNLKALVKHNFTKYLDTR</sequence>
<dbReference type="PANTHER" id="PTHR12941">
    <property type="entry name" value="ER MEMBRANE PROTEIN COMPLEX"/>
    <property type="match status" value="1"/>
</dbReference>
<evidence type="ECO:0000313" key="3">
    <source>
        <dbReference type="EMBL" id="CAD5115151.1"/>
    </source>
</evidence>
<protein>
    <submittedName>
        <fullName evidence="3">DgyrCDS4155</fullName>
    </submittedName>
</protein>
<organism evidence="3 4">
    <name type="scientific">Dimorphilus gyrociliatus</name>
    <dbReference type="NCBI Taxonomy" id="2664684"/>
    <lineage>
        <taxon>Eukaryota</taxon>
        <taxon>Metazoa</taxon>
        <taxon>Spiralia</taxon>
        <taxon>Lophotrochozoa</taxon>
        <taxon>Annelida</taxon>
        <taxon>Polychaeta</taxon>
        <taxon>Polychaeta incertae sedis</taxon>
        <taxon>Dinophilidae</taxon>
        <taxon>Dimorphilus</taxon>
    </lineage>
</organism>
<dbReference type="GO" id="GO:0072546">
    <property type="term" value="C:EMC complex"/>
    <property type="evidence" value="ECO:0007669"/>
    <property type="project" value="InterPro"/>
</dbReference>
<name>A0A7I8VIQ8_9ANNE</name>
<dbReference type="InterPro" id="IPR005366">
    <property type="entry name" value="EMC8/9"/>
</dbReference>
<comment type="similarity">
    <text evidence="1">Belongs to the EMC8/EMC9 family.</text>
</comment>
<dbReference type="Proteomes" id="UP000549394">
    <property type="component" value="Unassembled WGS sequence"/>
</dbReference>
<dbReference type="OrthoDB" id="194468at2759"/>
<dbReference type="InterPro" id="IPR037518">
    <property type="entry name" value="MPN"/>
</dbReference>
<evidence type="ECO:0000259" key="2">
    <source>
        <dbReference type="PROSITE" id="PS50249"/>
    </source>
</evidence>
<accession>A0A7I8VIQ8</accession>
<gene>
    <name evidence="3" type="ORF">DGYR_LOCUS3923</name>
</gene>
<feature type="domain" description="MPN" evidence="2">
    <location>
        <begin position="6"/>
        <end position="137"/>
    </location>
</feature>
<keyword evidence="4" id="KW-1185">Reference proteome</keyword>
<dbReference type="PROSITE" id="PS50249">
    <property type="entry name" value="MPN"/>
    <property type="match status" value="1"/>
</dbReference>
<dbReference type="Pfam" id="PF03665">
    <property type="entry name" value="UPF0172"/>
    <property type="match status" value="1"/>
</dbReference>
<evidence type="ECO:0000256" key="1">
    <source>
        <dbReference type="ARBA" id="ARBA00007461"/>
    </source>
</evidence>
<dbReference type="AlphaFoldDB" id="A0A7I8VIQ8"/>
<dbReference type="CDD" id="cd08060">
    <property type="entry name" value="MPN_UPF0172"/>
    <property type="match status" value="1"/>
</dbReference>
<comment type="caution">
    <text evidence="3">The sequence shown here is derived from an EMBL/GenBank/DDBJ whole genome shotgun (WGS) entry which is preliminary data.</text>
</comment>
<reference evidence="3 4" key="1">
    <citation type="submission" date="2020-08" db="EMBL/GenBank/DDBJ databases">
        <authorList>
            <person name="Hejnol A."/>
        </authorList>
    </citation>
    <scope>NUCLEOTIDE SEQUENCE [LARGE SCALE GENOMIC DNA]</scope>
</reference>